<evidence type="ECO:0000313" key="16">
    <source>
        <dbReference type="EMBL" id="CAI9759353.1"/>
    </source>
</evidence>
<dbReference type="PROSITE" id="PS00698">
    <property type="entry name" value="GH9_3"/>
    <property type="match status" value="1"/>
</dbReference>
<comment type="similarity">
    <text evidence="3 12 14">Belongs to the glycosyl hydrolase 9 (cellulase E) family.</text>
</comment>
<dbReference type="EC" id="3.2.1.4" evidence="14"/>
<evidence type="ECO:0000256" key="3">
    <source>
        <dbReference type="ARBA" id="ARBA00007072"/>
    </source>
</evidence>
<keyword evidence="4" id="KW-0964">Secreted</keyword>
<dbReference type="SMART" id="SM01063">
    <property type="entry name" value="CBM49"/>
    <property type="match status" value="1"/>
</dbReference>
<evidence type="ECO:0000256" key="4">
    <source>
        <dbReference type="ARBA" id="ARBA00022525"/>
    </source>
</evidence>
<sequence length="625" mass="68585">MGLCFSIVPLFLVLIGMLPSALGGHDYGQALTKSILFFEAQRSGYLPSKQRIQWRGNSGLSDGKINGVDLVGGYYDAGDNVKFGLPMAFTITMMSWSIIEYGKQMGASGELSNALDAIKWGTDYLIKAHPEPNVLYGEVGDGNTDHYCWQRPEDMTTSRAAYKIDPTNPGSDLAGETAAAMAAASIVFRHYNPSYANELLEHAYQLFDFADKYRGKYDSSITLAQKYYRSVSGYADELLWAAAWLYKASNNEYYLTYLGNNGDSLGGTGWAMTEFGWDVKYAGVQTLVAKFLMQGKGGHYTPAFEEYQQKAEYFMCSCLGKGSANVQKTPGGLIFRQRWNNMQFVTSASFLLAVYSDYLSSAGKSLKCASGYVPPSELFSFAKSQVDYILGDNPRATSYMVGYGNNYPQQVHHRGSSIVSFKVDPSFVSCRGGYATWFSRKGKDPNLLTGALVGGPDAYDNFADQRDNYEQTEPATYNNAPLLGLLARLQGGHDGYNQLLPVELPALKPVNTKPKAAPKPEITPATASSASPIDIAQKETTSWVAKGKTYYRYSTIVTNKSPKTLKNLKLSISKLYGPIWGLMKSSDSYSFPAWIDSLPAGKSIEFVYIHSASPAEVSVSSYTLV</sequence>
<evidence type="ECO:0000259" key="15">
    <source>
        <dbReference type="SMART" id="SM01063"/>
    </source>
</evidence>
<dbReference type="AlphaFoldDB" id="A0AAD1YXS2"/>
<gene>
    <name evidence="16" type="ORF">FPE_LOCUS6783</name>
</gene>
<keyword evidence="8" id="KW-0325">Glycoprotein</keyword>
<dbReference type="GO" id="GO:0030246">
    <property type="term" value="F:carbohydrate binding"/>
    <property type="evidence" value="ECO:0007669"/>
    <property type="project" value="InterPro"/>
</dbReference>
<keyword evidence="9 12" id="KW-0119">Carbohydrate metabolism</keyword>
<comment type="catalytic activity">
    <reaction evidence="1 14">
        <text>Endohydrolysis of (1-&gt;4)-beta-D-glucosidic linkages in cellulose, lichenin and cereal beta-D-glucans.</text>
        <dbReference type="EC" id="3.2.1.4"/>
    </reaction>
</comment>
<protein>
    <recommendedName>
        <fullName evidence="14">Endoglucanase</fullName>
        <ecNumber evidence="14">3.2.1.4</ecNumber>
    </recommendedName>
</protein>
<evidence type="ECO:0000256" key="8">
    <source>
        <dbReference type="ARBA" id="ARBA00023180"/>
    </source>
</evidence>
<dbReference type="PANTHER" id="PTHR22298">
    <property type="entry name" value="ENDO-1,4-BETA-GLUCANASE"/>
    <property type="match status" value="1"/>
</dbReference>
<evidence type="ECO:0000313" key="17">
    <source>
        <dbReference type="Proteomes" id="UP000834106"/>
    </source>
</evidence>
<evidence type="ECO:0000256" key="2">
    <source>
        <dbReference type="ARBA" id="ARBA00004613"/>
    </source>
</evidence>
<evidence type="ECO:0000256" key="5">
    <source>
        <dbReference type="ARBA" id="ARBA00022729"/>
    </source>
</evidence>
<feature type="active site" evidence="13">
    <location>
        <position position="464"/>
    </location>
</feature>
<accession>A0AAD1YXS2</accession>
<dbReference type="InterPro" id="IPR001701">
    <property type="entry name" value="Glyco_hydro_9"/>
</dbReference>
<keyword evidence="17" id="KW-1185">Reference proteome</keyword>
<keyword evidence="7 14" id="KW-0136">Cellulose degradation</keyword>
<dbReference type="Pfam" id="PF00759">
    <property type="entry name" value="Glyco_hydro_9"/>
    <property type="match status" value="1"/>
</dbReference>
<dbReference type="EMBL" id="OU503039">
    <property type="protein sequence ID" value="CAI9759353.1"/>
    <property type="molecule type" value="Genomic_DNA"/>
</dbReference>
<dbReference type="GO" id="GO:0005576">
    <property type="term" value="C:extracellular region"/>
    <property type="evidence" value="ECO:0007669"/>
    <property type="project" value="UniProtKB-SubCell"/>
</dbReference>
<evidence type="ECO:0000256" key="1">
    <source>
        <dbReference type="ARBA" id="ARBA00000966"/>
    </source>
</evidence>
<evidence type="ECO:0000256" key="13">
    <source>
        <dbReference type="PROSITE-ProRule" id="PRU10060"/>
    </source>
</evidence>
<dbReference type="Gene3D" id="1.50.10.10">
    <property type="match status" value="1"/>
</dbReference>
<dbReference type="GO" id="GO:0030245">
    <property type="term" value="P:cellulose catabolic process"/>
    <property type="evidence" value="ECO:0007669"/>
    <property type="project" value="UniProtKB-KW"/>
</dbReference>
<proteinExistence type="inferred from homology"/>
<keyword evidence="6 12" id="KW-0378">Hydrolase</keyword>
<evidence type="ECO:0000256" key="12">
    <source>
        <dbReference type="PROSITE-ProRule" id="PRU10059"/>
    </source>
</evidence>
<feature type="domain" description="Carbohydrate binding" evidence="15">
    <location>
        <begin position="533"/>
        <end position="613"/>
    </location>
</feature>
<dbReference type="InterPro" id="IPR018221">
    <property type="entry name" value="Glyco_hydro_9_His_AS"/>
</dbReference>
<dbReference type="FunFam" id="1.50.10.10:FF:000020">
    <property type="entry name" value="Endoglucanase"/>
    <property type="match status" value="1"/>
</dbReference>
<keyword evidence="11 12" id="KW-0624">Polysaccharide degradation</keyword>
<evidence type="ECO:0000256" key="6">
    <source>
        <dbReference type="ARBA" id="ARBA00022801"/>
    </source>
</evidence>
<reference evidence="16" key="1">
    <citation type="submission" date="2023-05" db="EMBL/GenBank/DDBJ databases">
        <authorList>
            <person name="Huff M."/>
        </authorList>
    </citation>
    <scope>NUCLEOTIDE SEQUENCE</scope>
</reference>
<organism evidence="16 17">
    <name type="scientific">Fraxinus pennsylvanica</name>
    <dbReference type="NCBI Taxonomy" id="56036"/>
    <lineage>
        <taxon>Eukaryota</taxon>
        <taxon>Viridiplantae</taxon>
        <taxon>Streptophyta</taxon>
        <taxon>Embryophyta</taxon>
        <taxon>Tracheophyta</taxon>
        <taxon>Spermatophyta</taxon>
        <taxon>Magnoliopsida</taxon>
        <taxon>eudicotyledons</taxon>
        <taxon>Gunneridae</taxon>
        <taxon>Pentapetalae</taxon>
        <taxon>asterids</taxon>
        <taxon>lamiids</taxon>
        <taxon>Lamiales</taxon>
        <taxon>Oleaceae</taxon>
        <taxon>Oleeae</taxon>
        <taxon>Fraxinus</taxon>
    </lineage>
</organism>
<dbReference type="InterPro" id="IPR008928">
    <property type="entry name" value="6-hairpin_glycosidase_sf"/>
</dbReference>
<dbReference type="InterPro" id="IPR033126">
    <property type="entry name" value="Glyco_hydro_9_Asp/Glu_AS"/>
</dbReference>
<evidence type="ECO:0000256" key="14">
    <source>
        <dbReference type="RuleBase" id="RU361166"/>
    </source>
</evidence>
<feature type="active site" evidence="12">
    <location>
        <position position="412"/>
    </location>
</feature>
<dbReference type="Pfam" id="PF09478">
    <property type="entry name" value="CBM49"/>
    <property type="match status" value="1"/>
</dbReference>
<keyword evidence="5 14" id="KW-0732">Signal</keyword>
<dbReference type="GO" id="GO:0008810">
    <property type="term" value="F:cellulase activity"/>
    <property type="evidence" value="ECO:0007669"/>
    <property type="project" value="UniProtKB-EC"/>
</dbReference>
<feature type="chain" id="PRO_5041777804" description="Endoglucanase" evidence="14">
    <location>
        <begin position="24"/>
        <end position="625"/>
    </location>
</feature>
<feature type="active site" evidence="13">
    <location>
        <position position="473"/>
    </location>
</feature>
<feature type="signal peptide" evidence="14">
    <location>
        <begin position="1"/>
        <end position="23"/>
    </location>
</feature>
<dbReference type="SUPFAM" id="SSF48208">
    <property type="entry name" value="Six-hairpin glycosidases"/>
    <property type="match status" value="1"/>
</dbReference>
<evidence type="ECO:0000256" key="11">
    <source>
        <dbReference type="ARBA" id="ARBA00023326"/>
    </source>
</evidence>
<evidence type="ECO:0000256" key="10">
    <source>
        <dbReference type="ARBA" id="ARBA00023295"/>
    </source>
</evidence>
<comment type="subcellular location">
    <subcellularLocation>
        <location evidence="2">Secreted</location>
    </subcellularLocation>
</comment>
<dbReference type="Proteomes" id="UP000834106">
    <property type="component" value="Chromosome 4"/>
</dbReference>
<dbReference type="InterPro" id="IPR019028">
    <property type="entry name" value="CBM_49"/>
</dbReference>
<dbReference type="InterPro" id="IPR012341">
    <property type="entry name" value="6hp_glycosidase-like_sf"/>
</dbReference>
<name>A0AAD1YXS2_9LAMI</name>
<evidence type="ECO:0000256" key="9">
    <source>
        <dbReference type="ARBA" id="ARBA00023277"/>
    </source>
</evidence>
<evidence type="ECO:0000256" key="7">
    <source>
        <dbReference type="ARBA" id="ARBA00023001"/>
    </source>
</evidence>
<keyword evidence="10 12" id="KW-0326">Glycosidase</keyword>
<dbReference type="PROSITE" id="PS00592">
    <property type="entry name" value="GH9_2"/>
    <property type="match status" value="1"/>
</dbReference>